<evidence type="ECO:0000313" key="2">
    <source>
        <dbReference type="Proteomes" id="UP000324222"/>
    </source>
</evidence>
<accession>A0A5B7G7H7</accession>
<organism evidence="1 2">
    <name type="scientific">Portunus trituberculatus</name>
    <name type="common">Swimming crab</name>
    <name type="synonym">Neptunus trituberculatus</name>
    <dbReference type="NCBI Taxonomy" id="210409"/>
    <lineage>
        <taxon>Eukaryota</taxon>
        <taxon>Metazoa</taxon>
        <taxon>Ecdysozoa</taxon>
        <taxon>Arthropoda</taxon>
        <taxon>Crustacea</taxon>
        <taxon>Multicrustacea</taxon>
        <taxon>Malacostraca</taxon>
        <taxon>Eumalacostraca</taxon>
        <taxon>Eucarida</taxon>
        <taxon>Decapoda</taxon>
        <taxon>Pleocyemata</taxon>
        <taxon>Brachyura</taxon>
        <taxon>Eubrachyura</taxon>
        <taxon>Portunoidea</taxon>
        <taxon>Portunidae</taxon>
        <taxon>Portuninae</taxon>
        <taxon>Portunus</taxon>
    </lineage>
</organism>
<evidence type="ECO:0000313" key="1">
    <source>
        <dbReference type="EMBL" id="MPC52474.1"/>
    </source>
</evidence>
<name>A0A5B7G7H7_PORTR</name>
<comment type="caution">
    <text evidence="1">The sequence shown here is derived from an EMBL/GenBank/DDBJ whole genome shotgun (WGS) entry which is preliminary data.</text>
</comment>
<reference evidence="1 2" key="1">
    <citation type="submission" date="2019-05" db="EMBL/GenBank/DDBJ databases">
        <title>Another draft genome of Portunus trituberculatus and its Hox gene families provides insights of decapod evolution.</title>
        <authorList>
            <person name="Jeong J.-H."/>
            <person name="Song I."/>
            <person name="Kim S."/>
            <person name="Choi T."/>
            <person name="Kim D."/>
            <person name="Ryu S."/>
            <person name="Kim W."/>
        </authorList>
    </citation>
    <scope>NUCLEOTIDE SEQUENCE [LARGE SCALE GENOMIC DNA]</scope>
    <source>
        <tissue evidence="1">Muscle</tissue>
    </source>
</reference>
<keyword evidence="2" id="KW-1185">Reference proteome</keyword>
<protein>
    <submittedName>
        <fullName evidence="1">Uncharacterized protein</fullName>
    </submittedName>
</protein>
<proteinExistence type="predicted"/>
<dbReference type="AlphaFoldDB" id="A0A5B7G7H7"/>
<dbReference type="EMBL" id="VSRR010010907">
    <property type="protein sequence ID" value="MPC52474.1"/>
    <property type="molecule type" value="Genomic_DNA"/>
</dbReference>
<dbReference type="Proteomes" id="UP000324222">
    <property type="component" value="Unassembled WGS sequence"/>
</dbReference>
<sequence length="175" mass="19259">MTKLKVSVGYSDDLVTGRRRSPGTLRASYFITRQRKNIEKKEIKIGVAPSRVRAMEGSTGSDSIRRNYWRINSPPARWSCNEAGLGEQQDRDAAAAAAAAAASPHPIGIKKTYCHLALAPLTDKFPRRLDTPKTILILHRNYLPEDPAAPSKAWEGWGGIEGMMEGRSEVQGRTG</sequence>
<gene>
    <name evidence="1" type="ORF">E2C01_046344</name>
</gene>